<dbReference type="Proteomes" id="UP001432180">
    <property type="component" value="Chromosome"/>
</dbReference>
<accession>A0ABZ0SF07</accession>
<dbReference type="EMBL" id="CP121472">
    <property type="protein sequence ID" value="WPL19233.1"/>
    <property type="molecule type" value="Genomic_DNA"/>
</dbReference>
<dbReference type="RefSeq" id="WP_328984982.1">
    <property type="nucleotide sequence ID" value="NZ_CP121472.1"/>
</dbReference>
<evidence type="ECO:0000313" key="1">
    <source>
        <dbReference type="EMBL" id="WPL19233.1"/>
    </source>
</evidence>
<protein>
    <submittedName>
        <fullName evidence="1">Uncharacterized protein</fullName>
    </submittedName>
</protein>
<name>A0ABZ0SF07_9GAMM</name>
<sequence length="65" mass="7229">MDRERLNERIADFLKGVHQLERAMAQPCDHILGNGGTCQAPGRNRAWPLHVELGFLAAAITADFE</sequence>
<proteinExistence type="predicted"/>
<reference evidence="1 2" key="1">
    <citation type="journal article" date="2023" name="Microorganisms">
        <title>Thiorhodovibrio frisius and Trv. litoralis spp. nov., Two Novel Members from a Clade of Fastidious Purple Sulfur Bacteria That Exhibit Unique Red-Shifted Light-Harvesting Capabilities.</title>
        <authorList>
            <person name="Methner A."/>
            <person name="Kuzyk S.B."/>
            <person name="Petersen J."/>
            <person name="Bauer S."/>
            <person name="Brinkmann H."/>
            <person name="Sichau K."/>
            <person name="Wanner G."/>
            <person name="Wolf J."/>
            <person name="Neumann-Schaal M."/>
            <person name="Henke P."/>
            <person name="Tank M."/>
            <person name="Sproer C."/>
            <person name="Bunk B."/>
            <person name="Overmann J."/>
        </authorList>
    </citation>
    <scope>NUCLEOTIDE SEQUENCE [LARGE SCALE GENOMIC DNA]</scope>
    <source>
        <strain evidence="1 2">DSM 6702</strain>
    </source>
</reference>
<evidence type="ECO:0000313" key="2">
    <source>
        <dbReference type="Proteomes" id="UP001432180"/>
    </source>
</evidence>
<organism evidence="1 2">
    <name type="scientific">Thiorhodovibrio winogradskyi</name>
    <dbReference type="NCBI Taxonomy" id="77007"/>
    <lineage>
        <taxon>Bacteria</taxon>
        <taxon>Pseudomonadati</taxon>
        <taxon>Pseudomonadota</taxon>
        <taxon>Gammaproteobacteria</taxon>
        <taxon>Chromatiales</taxon>
        <taxon>Chromatiaceae</taxon>
        <taxon>Thiorhodovibrio</taxon>
    </lineage>
</organism>
<gene>
    <name evidence="1" type="ORF">Thiowin_04343</name>
</gene>
<keyword evidence="2" id="KW-1185">Reference proteome</keyword>